<organism evidence="1 2">
    <name type="scientific">Polaribacter phage P12002S</name>
    <dbReference type="NCBI Taxonomy" id="1647387"/>
    <lineage>
        <taxon>Viruses</taxon>
        <taxon>Duplodnaviria</taxon>
        <taxon>Heunggongvirae</taxon>
        <taxon>Uroviricota</taxon>
        <taxon>Caudoviricetes</taxon>
        <taxon>Incheonvirus</taxon>
        <taxon>Incheonvirus P12002S</taxon>
    </lineage>
</organism>
<gene>
    <name evidence="1" type="ORF">P12002S_0060</name>
</gene>
<proteinExistence type="predicted"/>
<dbReference type="KEGG" id="vg:26623030"/>
<protein>
    <submittedName>
        <fullName evidence="1">Uncharacterized protein</fullName>
    </submittedName>
</protein>
<reference evidence="1 2" key="1">
    <citation type="journal article" date="2015" name="Stand. Genomic Sci.">
        <title>Complete genome sequences of bacteriophages P12002L and P12002S, two lytic phages that infect a marine Polaribacter strain.</title>
        <authorList>
            <person name="Kang I."/>
            <person name="Jang H."/>
            <person name="Cho J.-C."/>
        </authorList>
    </citation>
    <scope>NUCLEOTIDE SEQUENCE [LARGE SCALE GENOMIC DNA]</scope>
</reference>
<dbReference type="EMBL" id="KR136260">
    <property type="protein sequence ID" value="AKG94316.1"/>
    <property type="molecule type" value="Genomic_DNA"/>
</dbReference>
<evidence type="ECO:0000313" key="2">
    <source>
        <dbReference type="Proteomes" id="UP000204416"/>
    </source>
</evidence>
<accession>A0A0F7DD31</accession>
<sequence>MQEDFKEYLKEARQRFCNETQKYNVKDNLRLRTEVDSFLIAYDQAVSKAFSLNAVSQHRELLIAYEKNHYTPQEWALASKQCIEDIDNFLAINCG</sequence>
<dbReference type="Proteomes" id="UP000204416">
    <property type="component" value="Segment"/>
</dbReference>
<dbReference type="RefSeq" id="YP_009195734.1">
    <property type="nucleotide sequence ID" value="NC_028763.1"/>
</dbReference>
<keyword evidence="2" id="KW-1185">Reference proteome</keyword>
<name>A0A0F7DD31_9CAUD</name>
<dbReference type="OrthoDB" id="32686at10239"/>
<dbReference type="GeneID" id="26623030"/>
<evidence type="ECO:0000313" key="1">
    <source>
        <dbReference type="EMBL" id="AKG94316.1"/>
    </source>
</evidence>